<proteinExistence type="predicted"/>
<evidence type="ECO:0000313" key="2">
    <source>
        <dbReference type="EMBL" id="GMI96750.1"/>
    </source>
</evidence>
<dbReference type="EMBL" id="BSYR01000030">
    <property type="protein sequence ID" value="GMI96750.1"/>
    <property type="molecule type" value="Genomic_DNA"/>
</dbReference>
<feature type="transmembrane region" description="Helical" evidence="1">
    <location>
        <begin position="322"/>
        <end position="350"/>
    </location>
</feature>
<evidence type="ECO:0008006" key="4">
    <source>
        <dbReference type="Google" id="ProtNLM"/>
    </source>
</evidence>
<organism evidence="2 3">
    <name type="scientific">Hibiscus trionum</name>
    <name type="common">Flower of an hour</name>
    <dbReference type="NCBI Taxonomy" id="183268"/>
    <lineage>
        <taxon>Eukaryota</taxon>
        <taxon>Viridiplantae</taxon>
        <taxon>Streptophyta</taxon>
        <taxon>Embryophyta</taxon>
        <taxon>Tracheophyta</taxon>
        <taxon>Spermatophyta</taxon>
        <taxon>Magnoliopsida</taxon>
        <taxon>eudicotyledons</taxon>
        <taxon>Gunneridae</taxon>
        <taxon>Pentapetalae</taxon>
        <taxon>rosids</taxon>
        <taxon>malvids</taxon>
        <taxon>Malvales</taxon>
        <taxon>Malvaceae</taxon>
        <taxon>Malvoideae</taxon>
        <taxon>Hibiscus</taxon>
    </lineage>
</organism>
<feature type="transmembrane region" description="Helical" evidence="1">
    <location>
        <begin position="132"/>
        <end position="149"/>
    </location>
</feature>
<dbReference type="PANTHER" id="PTHR34211">
    <property type="entry name" value="CALCINEURIN-LIKE METALLO-PHOSPHOESTERASE SUPERFAMILY PROTEIN"/>
    <property type="match status" value="1"/>
</dbReference>
<keyword evidence="3" id="KW-1185">Reference proteome</keyword>
<dbReference type="PANTHER" id="PTHR34211:SF3">
    <property type="entry name" value="CALCINEURIN-LIKE METALLO-PHOSPHOESTERASE SUPERFAMILY PROTEIN"/>
    <property type="match status" value="1"/>
</dbReference>
<protein>
    <recommendedName>
        <fullName evidence="4">Calcineurin-like phosphoesterase domain-containing protein</fullName>
    </recommendedName>
</protein>
<dbReference type="Proteomes" id="UP001165190">
    <property type="component" value="Unassembled WGS sequence"/>
</dbReference>
<accession>A0A9W7IIC3</accession>
<keyword evidence="1" id="KW-0812">Transmembrane</keyword>
<comment type="caution">
    <text evidence="2">The sequence shown here is derived from an EMBL/GenBank/DDBJ whole genome shotgun (WGS) entry which is preliminary data.</text>
</comment>
<reference evidence="2" key="1">
    <citation type="submission" date="2023-05" db="EMBL/GenBank/DDBJ databases">
        <title>Genome and transcriptome analyses reveal genes involved in the formation of fine ridges on petal epidermal cells in Hibiscus trionum.</title>
        <authorList>
            <person name="Koshimizu S."/>
            <person name="Masuda S."/>
            <person name="Ishii T."/>
            <person name="Shirasu K."/>
            <person name="Hoshino A."/>
            <person name="Arita M."/>
        </authorList>
    </citation>
    <scope>NUCLEOTIDE SEQUENCE</scope>
    <source>
        <strain evidence="2">Hamamatsu line</strain>
    </source>
</reference>
<dbReference type="OrthoDB" id="1883418at2759"/>
<feature type="transmembrane region" description="Helical" evidence="1">
    <location>
        <begin position="188"/>
        <end position="206"/>
    </location>
</feature>
<name>A0A9W7IIC3_HIBTR</name>
<keyword evidence="1" id="KW-1133">Transmembrane helix</keyword>
<feature type="transmembrane region" description="Helical" evidence="1">
    <location>
        <begin position="212"/>
        <end position="233"/>
    </location>
</feature>
<keyword evidence="1" id="KW-0472">Membrane</keyword>
<gene>
    <name evidence="2" type="ORF">HRI_003344400</name>
</gene>
<sequence>MFSFQVGENDSVIIMTHEPHWLLDWYWNNVSGENVSHLICDSLKGRCKLRIAGDLHHYMRHSCVSSEGPIHVQHLLVNGCGGAFLHPTHVFGNFSQFYGKTYDCRAAYPSFDDSSRIALGNILKFRKMNWQFDFIGGIIYFILVFSMFPQCRLDHILEDDSFSGLLMSFFGTVGNSFVYVLEHSFVSLAGLVLLLIAAIAFVPSKLSRKKRAIIGLLHVSAHLAAALILMLLLELGLETCIRHKLLATSGYHSLYQWYQSVESEHFPDPTGLRARIEQWTFGLYPACIKYLMSAFDVPEVIAVTRSNICKNGIQSLSRGGAIIYYASVFLYFWVFSTPVVSLVFGSYLYICINWLHIHFDEAFSSLRIANYKSFTRFHINSDGDLEVFTLAIDKVPKEWKLDPDWDAEAKRPQKWSHQRKYPSKWSASASQLDPVNTVKIVDQFIIRKTEKHDFASSNGSISS</sequence>
<feature type="transmembrane region" description="Helical" evidence="1">
    <location>
        <begin position="161"/>
        <end position="181"/>
    </location>
</feature>
<evidence type="ECO:0000313" key="3">
    <source>
        <dbReference type="Proteomes" id="UP001165190"/>
    </source>
</evidence>
<evidence type="ECO:0000256" key="1">
    <source>
        <dbReference type="SAM" id="Phobius"/>
    </source>
</evidence>
<dbReference type="AlphaFoldDB" id="A0A9W7IIC3"/>